<dbReference type="EMBL" id="CP093349">
    <property type="protein sequence ID" value="WOH08983.1"/>
    <property type="molecule type" value="Genomic_DNA"/>
</dbReference>
<keyword evidence="2" id="KW-1185">Reference proteome</keyword>
<dbReference type="Proteomes" id="UP000077755">
    <property type="component" value="Chromosome 7"/>
</dbReference>
<organism evidence="1 2">
    <name type="scientific">Daucus carota subsp. sativus</name>
    <name type="common">Carrot</name>
    <dbReference type="NCBI Taxonomy" id="79200"/>
    <lineage>
        <taxon>Eukaryota</taxon>
        <taxon>Viridiplantae</taxon>
        <taxon>Streptophyta</taxon>
        <taxon>Embryophyta</taxon>
        <taxon>Tracheophyta</taxon>
        <taxon>Spermatophyta</taxon>
        <taxon>Magnoliopsida</taxon>
        <taxon>eudicotyledons</taxon>
        <taxon>Gunneridae</taxon>
        <taxon>Pentapetalae</taxon>
        <taxon>asterids</taxon>
        <taxon>campanulids</taxon>
        <taxon>Apiales</taxon>
        <taxon>Apiaceae</taxon>
        <taxon>Apioideae</taxon>
        <taxon>Scandiceae</taxon>
        <taxon>Daucinae</taxon>
        <taxon>Daucus</taxon>
        <taxon>Daucus sect. Daucus</taxon>
    </lineage>
</organism>
<name>A0A164TKE1_DAUCS</name>
<reference evidence="1" key="2">
    <citation type="submission" date="2022-03" db="EMBL/GenBank/DDBJ databases">
        <title>Draft title - Genomic analysis of global carrot germplasm unveils the trajectory of domestication and the origin of high carotenoid orange carrot.</title>
        <authorList>
            <person name="Iorizzo M."/>
            <person name="Ellison S."/>
            <person name="Senalik D."/>
            <person name="Macko-Podgorni A."/>
            <person name="Grzebelus D."/>
            <person name="Bostan H."/>
            <person name="Rolling W."/>
            <person name="Curaba J."/>
            <person name="Simon P."/>
        </authorList>
    </citation>
    <scope>NUCLEOTIDE SEQUENCE</scope>
    <source>
        <tissue evidence="1">Leaf</tissue>
    </source>
</reference>
<reference evidence="1" key="1">
    <citation type="journal article" date="2016" name="Nat. Genet.">
        <title>A high-quality carrot genome assembly provides new insights into carotenoid accumulation and asterid genome evolution.</title>
        <authorList>
            <person name="Iorizzo M."/>
            <person name="Ellison S."/>
            <person name="Senalik D."/>
            <person name="Zeng P."/>
            <person name="Satapoomin P."/>
            <person name="Huang J."/>
            <person name="Bowman M."/>
            <person name="Iovene M."/>
            <person name="Sanseverino W."/>
            <person name="Cavagnaro P."/>
            <person name="Yildiz M."/>
            <person name="Macko-Podgorni A."/>
            <person name="Moranska E."/>
            <person name="Grzebelus E."/>
            <person name="Grzebelus D."/>
            <person name="Ashrafi H."/>
            <person name="Zheng Z."/>
            <person name="Cheng S."/>
            <person name="Spooner D."/>
            <person name="Van Deynze A."/>
            <person name="Simon P."/>
        </authorList>
    </citation>
    <scope>NUCLEOTIDE SEQUENCE</scope>
    <source>
        <tissue evidence="1">Leaf</tissue>
    </source>
</reference>
<dbReference type="AlphaFoldDB" id="A0A164TKE1"/>
<protein>
    <submittedName>
        <fullName evidence="1">Uncharacterized protein</fullName>
    </submittedName>
</protein>
<accession>A0A164TKE1</accession>
<evidence type="ECO:0000313" key="1">
    <source>
        <dbReference type="EMBL" id="WOH08983.1"/>
    </source>
</evidence>
<gene>
    <name evidence="1" type="ORF">DCAR_0728434</name>
</gene>
<dbReference type="Gramene" id="KZM87641">
    <property type="protein sequence ID" value="KZM87641"/>
    <property type="gene ID" value="DCAR_024748"/>
</dbReference>
<sequence>MSSRSTQTTAAQMRVANEEAASNAAFDVRNNMEQVVPGSELYNCAGQEFLANKNNRGFFMRAPNNQVRYDMILYAFNKFSGP</sequence>
<evidence type="ECO:0000313" key="2">
    <source>
        <dbReference type="Proteomes" id="UP000077755"/>
    </source>
</evidence>
<proteinExistence type="predicted"/>